<evidence type="ECO:0000313" key="4">
    <source>
        <dbReference type="Proteomes" id="UP001165267"/>
    </source>
</evidence>
<dbReference type="PANTHER" id="PTHR11820:SF7">
    <property type="entry name" value="ACYLPYRUVASE FAHD1, MITOCHONDRIAL"/>
    <property type="match status" value="1"/>
</dbReference>
<dbReference type="SUPFAM" id="SSF56529">
    <property type="entry name" value="FAH"/>
    <property type="match status" value="1"/>
</dbReference>
<dbReference type="Gene3D" id="3.90.850.10">
    <property type="entry name" value="Fumarylacetoacetase-like, C-terminal domain"/>
    <property type="match status" value="1"/>
</dbReference>
<evidence type="ECO:0000259" key="2">
    <source>
        <dbReference type="Pfam" id="PF01557"/>
    </source>
</evidence>
<dbReference type="RefSeq" id="WP_257511154.1">
    <property type="nucleotide sequence ID" value="NZ_JANKHG010000014.1"/>
</dbReference>
<gene>
    <name evidence="3" type="ORF">NSP04_04620</name>
</gene>
<sequence length="223" mass="24372">MPHITLQAQQAKAVQVRNIFCIGRNYAAHIAELGNLPEEDPVVFIKPTSALHTPGTPITLPAHSTDVHYEAELVLLIGKAGKNIAEADALGHIAGYALGLDLTARDLQTKAKQGGLPWAVAKGFDCAASVTQFVPSENFEHPHNIQFQMHLNGEIKQHGDVRKMLFPIPYLVRYLSEVFTLQEGDLIFTGTPEGVGPLKSKDVIRLVLPGHINTEFEVFNALN</sequence>
<dbReference type="Proteomes" id="UP001165267">
    <property type="component" value="Unassembled WGS sequence"/>
</dbReference>
<dbReference type="PANTHER" id="PTHR11820">
    <property type="entry name" value="ACYLPYRUVASE"/>
    <property type="match status" value="1"/>
</dbReference>
<reference evidence="3" key="1">
    <citation type="submission" date="2022-07" db="EMBL/GenBank/DDBJ databases">
        <authorList>
            <person name="Xamxidin M."/>
        </authorList>
    </citation>
    <scope>NUCLEOTIDE SEQUENCE</scope>
    <source>
        <strain evidence="3">YS8-69</strain>
    </source>
</reference>
<dbReference type="EMBL" id="JANKHG010000014">
    <property type="protein sequence ID" value="MCR2745927.1"/>
    <property type="molecule type" value="Genomic_DNA"/>
</dbReference>
<dbReference type="GO" id="GO:0016787">
    <property type="term" value="F:hydrolase activity"/>
    <property type="evidence" value="ECO:0007669"/>
    <property type="project" value="UniProtKB-KW"/>
</dbReference>
<dbReference type="InterPro" id="IPR036663">
    <property type="entry name" value="Fumarylacetoacetase_C_sf"/>
</dbReference>
<accession>A0ABT1XF77</accession>
<keyword evidence="3" id="KW-0378">Hydrolase</keyword>
<keyword evidence="4" id="KW-1185">Reference proteome</keyword>
<keyword evidence="1" id="KW-0479">Metal-binding</keyword>
<comment type="caution">
    <text evidence="3">The sequence shown here is derived from an EMBL/GenBank/DDBJ whole genome shotgun (WGS) entry which is preliminary data.</text>
</comment>
<proteinExistence type="predicted"/>
<feature type="domain" description="Fumarylacetoacetase-like C-terminal" evidence="2">
    <location>
        <begin position="19"/>
        <end position="209"/>
    </location>
</feature>
<name>A0ABT1XF77_9BURK</name>
<dbReference type="Pfam" id="PF01557">
    <property type="entry name" value="FAA_hydrolase"/>
    <property type="match status" value="1"/>
</dbReference>
<organism evidence="3 4">
    <name type="scientific">Limnobacter parvus</name>
    <dbReference type="NCBI Taxonomy" id="2939690"/>
    <lineage>
        <taxon>Bacteria</taxon>
        <taxon>Pseudomonadati</taxon>
        <taxon>Pseudomonadota</taxon>
        <taxon>Betaproteobacteria</taxon>
        <taxon>Burkholderiales</taxon>
        <taxon>Burkholderiaceae</taxon>
        <taxon>Limnobacter</taxon>
    </lineage>
</organism>
<evidence type="ECO:0000256" key="1">
    <source>
        <dbReference type="ARBA" id="ARBA00022723"/>
    </source>
</evidence>
<dbReference type="InterPro" id="IPR011234">
    <property type="entry name" value="Fumarylacetoacetase-like_C"/>
</dbReference>
<evidence type="ECO:0000313" key="3">
    <source>
        <dbReference type="EMBL" id="MCR2745927.1"/>
    </source>
</evidence>
<protein>
    <submittedName>
        <fullName evidence="3">Fumarylacetoacetate hydrolase family protein</fullName>
    </submittedName>
</protein>